<dbReference type="OrthoDB" id="9987373at2759"/>
<evidence type="ECO:0000256" key="2">
    <source>
        <dbReference type="ARBA" id="ARBA00023157"/>
    </source>
</evidence>
<dbReference type="InterPro" id="IPR001507">
    <property type="entry name" value="ZP_dom"/>
</dbReference>
<dbReference type="GeneTree" id="ENSGT00940000156038"/>
<dbReference type="PANTHER" id="PTHR14002">
    <property type="entry name" value="ENDOGLIN/TGF-BETA RECEPTOR TYPE III"/>
    <property type="match status" value="1"/>
</dbReference>
<evidence type="ECO:0000313" key="5">
    <source>
        <dbReference type="Proteomes" id="UP000515150"/>
    </source>
</evidence>
<dbReference type="PROSITE" id="PS51034">
    <property type="entry name" value="ZP_2"/>
    <property type="match status" value="1"/>
</dbReference>
<dbReference type="Proteomes" id="UP000515150">
    <property type="component" value="Chromosome 12"/>
</dbReference>
<evidence type="ECO:0000256" key="3">
    <source>
        <dbReference type="SAM" id="SignalP"/>
    </source>
</evidence>
<dbReference type="GeneID" id="114867228"/>
<dbReference type="Gene3D" id="2.60.40.3210">
    <property type="entry name" value="Zona pellucida, ZP-N domain"/>
    <property type="match status" value="1"/>
</dbReference>
<dbReference type="InterPro" id="IPR055355">
    <property type="entry name" value="ZP-C"/>
</dbReference>
<dbReference type="RefSeq" id="XP_029025559.1">
    <property type="nucleotide sequence ID" value="XM_029169726.3"/>
</dbReference>
<dbReference type="Pfam" id="PF08742">
    <property type="entry name" value="C8"/>
    <property type="match status" value="1"/>
</dbReference>
<keyword evidence="5" id="KW-1185">Reference proteome</keyword>
<dbReference type="InterPro" id="IPR042235">
    <property type="entry name" value="ZP-C_dom"/>
</dbReference>
<reference evidence="6 7" key="1">
    <citation type="submission" date="2025-04" db="UniProtKB">
        <authorList>
            <consortium name="RefSeq"/>
        </authorList>
    </citation>
    <scope>IDENTIFICATION</scope>
</reference>
<evidence type="ECO:0000313" key="6">
    <source>
        <dbReference type="RefSeq" id="XP_029025558.1"/>
    </source>
</evidence>
<evidence type="ECO:0000259" key="4">
    <source>
        <dbReference type="PROSITE" id="PS51034"/>
    </source>
</evidence>
<keyword evidence="1 3" id="KW-0732">Signal</keyword>
<sequence length="800" mass="87753">MLRPLIYLSALSLLAGAVAQISEQQTIIASSVLNSSCPFNFYGQTYQQIYVTISNDTFAICFNGFYNPQSRGDCIVGPQFPFNQITFYTSKYYYSTHYSCEIRLYTTYYYYLNFPYTQFYLYNSDTQSLVYLYDGNQGSWVYDVQVSGVTVDKLNVTNTQSHPYSSYVADIRGCRHSGVVYKPGAVVTSDPVTCYSLTCDASAVLCNVTCDPSEHCQGNGICMSGACTVTGPTVIDFYGQLNSIQDLCTYSLLSRLSDPSFQVLANFQERRRKDVSFVDSVALVLSGSGIFINLGQGGVVQVNGVPLALNSSTQLVGGVELSKERTGVTAKLSLSNYTASILFDGYTAQIRAAGPAGSLVSGLCRNSSVSLREVRMPEYSVSGCEILYNDTADSSINCSAETQRCNLLRASPFASCNGLIDPQPYINACVDTMCRYPSVDDLDCQFPQAYARACSLLGNGTVGNWWSVVGCSPPQAYCPDRVCSSHEFCARSAGGGSSCFCRALFAANYSSAGALGDPTVCSSNSASITVVGCLLEEKNIRYSALHLNDRRCRGQMDELTHMLTFSFNTNNTCGAVITNNDSYITYSNAITDQYNSSDIIVRHDQVYIDFSCYYTQPQIKSISFRIKTNSVVQHITSGAWSYTLTMTSYTDTARTQALSPSSEVVLDQRIWVELKTDGLDGSVVAVVTDSCWATSDSSPSGSLRYDLIVNGCPNPADQTVQMQENGLWTSNYFSFDMFQFSEQSADVYLHCNVQLCVRGNSSCIPVCSGAARRRRFARRRPAYEEEAAAFISMAWTNQLC</sequence>
<proteinExistence type="predicted"/>
<gene>
    <name evidence="6 7" type="primary">LOC114867228</name>
</gene>
<feature type="signal peptide" evidence="3">
    <location>
        <begin position="1"/>
        <end position="19"/>
    </location>
</feature>
<protein>
    <submittedName>
        <fullName evidence="6 7">Alpha-tectorin-like</fullName>
    </submittedName>
</protein>
<keyword evidence="2" id="KW-1015">Disulfide bond</keyword>
<evidence type="ECO:0000256" key="1">
    <source>
        <dbReference type="ARBA" id="ARBA00022729"/>
    </source>
</evidence>
<dbReference type="AlphaFoldDB" id="A0A6P7P5R4"/>
<feature type="domain" description="ZP" evidence="4">
    <location>
        <begin position="520"/>
        <end position="774"/>
    </location>
</feature>
<feature type="chain" id="PRO_5044651872" evidence="3">
    <location>
        <begin position="20"/>
        <end position="800"/>
    </location>
</feature>
<dbReference type="Gene3D" id="2.60.40.4100">
    <property type="entry name" value="Zona pellucida, ZP-C domain"/>
    <property type="match status" value="1"/>
</dbReference>
<dbReference type="SMART" id="SM00241">
    <property type="entry name" value="ZP"/>
    <property type="match status" value="1"/>
</dbReference>
<dbReference type="Pfam" id="PF00100">
    <property type="entry name" value="Zona_pellucida"/>
    <property type="match status" value="1"/>
</dbReference>
<dbReference type="RefSeq" id="XP_029025558.1">
    <property type="nucleotide sequence ID" value="XM_029169725.3"/>
</dbReference>
<name>A0A6P7P5R4_BETSP</name>
<accession>A0A6P7P5R4</accession>
<dbReference type="PANTHER" id="PTHR14002:SF50">
    <property type="entry name" value="ALPHA-TECTORIN-LIKE-RELATED"/>
    <property type="match status" value="1"/>
</dbReference>
<dbReference type="InterPro" id="IPR014853">
    <property type="entry name" value="VWF/SSPO/ZAN-like_Cys-rich_dom"/>
</dbReference>
<dbReference type="KEGG" id="bspl:114867228"/>
<evidence type="ECO:0000313" key="7">
    <source>
        <dbReference type="RefSeq" id="XP_029025559.1"/>
    </source>
</evidence>
<organism evidence="5 6">
    <name type="scientific">Betta splendens</name>
    <name type="common">Siamese fighting fish</name>
    <dbReference type="NCBI Taxonomy" id="158456"/>
    <lineage>
        <taxon>Eukaryota</taxon>
        <taxon>Metazoa</taxon>
        <taxon>Chordata</taxon>
        <taxon>Craniata</taxon>
        <taxon>Vertebrata</taxon>
        <taxon>Euteleostomi</taxon>
        <taxon>Actinopterygii</taxon>
        <taxon>Neopterygii</taxon>
        <taxon>Teleostei</taxon>
        <taxon>Neoteleostei</taxon>
        <taxon>Acanthomorphata</taxon>
        <taxon>Anabantaria</taxon>
        <taxon>Anabantiformes</taxon>
        <taxon>Anabantoidei</taxon>
        <taxon>Osphronemidae</taxon>
        <taxon>Betta</taxon>
    </lineage>
</organism>
<dbReference type="SMART" id="SM00832">
    <property type="entry name" value="C8"/>
    <property type="match status" value="1"/>
</dbReference>